<protein>
    <submittedName>
        <fullName evidence="2">Uncharacterized protein</fullName>
    </submittedName>
</protein>
<feature type="coiled-coil region" evidence="1">
    <location>
        <begin position="74"/>
        <end position="111"/>
    </location>
</feature>
<organism evidence="2 3">
    <name type="scientific">Escherichia coli</name>
    <dbReference type="NCBI Taxonomy" id="562"/>
    <lineage>
        <taxon>Bacteria</taxon>
        <taxon>Pseudomonadati</taxon>
        <taxon>Pseudomonadota</taxon>
        <taxon>Gammaproteobacteria</taxon>
        <taxon>Enterobacterales</taxon>
        <taxon>Enterobacteriaceae</taxon>
        <taxon>Escherichia</taxon>
    </lineage>
</organism>
<name>A0A7H9SEL6_ECOLX</name>
<evidence type="ECO:0000313" key="3">
    <source>
        <dbReference type="Proteomes" id="UP000512322"/>
    </source>
</evidence>
<accession>A0A7H9SEL6</accession>
<evidence type="ECO:0000256" key="1">
    <source>
        <dbReference type="SAM" id="Coils"/>
    </source>
</evidence>
<evidence type="ECO:0000313" key="2">
    <source>
        <dbReference type="EMBL" id="QMF68230.1"/>
    </source>
</evidence>
<dbReference type="Proteomes" id="UP000512322">
    <property type="component" value="Chromosome"/>
</dbReference>
<reference evidence="2 3" key="1">
    <citation type="submission" date="2020-06" db="EMBL/GenBank/DDBJ databases">
        <title>REHAB project genomes.</title>
        <authorList>
            <person name="Shaw L.P."/>
        </authorList>
    </citation>
    <scope>NUCLEOTIDE SEQUENCE [LARGE SCALE GENOMIC DNA]</scope>
    <source>
        <strain evidence="2 3">RHB30-C10</strain>
    </source>
</reference>
<dbReference type="EMBL" id="CP057293">
    <property type="protein sequence ID" value="QMF68230.1"/>
    <property type="molecule type" value="Genomic_DNA"/>
</dbReference>
<keyword evidence="1" id="KW-0175">Coiled coil</keyword>
<dbReference type="AlphaFoldDB" id="A0A7H9SEL6"/>
<sequence>MVPVIPQQQEICIIRIFPTTRRVCNVIVEFSAAMSAIKETAVMAKGILNAKTQTEINSAVSDMLSKLTSVQFECVSLIEMVRSYQEEAASLKAKIAEIEDFQQQAEGYKLNKLDSGTLVYSKKQFIGDTEITVHLCPQCFGKKVISVLQPMEIMRLDAHFRTFCPACNNKFWMNSR</sequence>
<proteinExistence type="predicted"/>
<gene>
    <name evidence="2" type="ORF">HVY77_15570</name>
</gene>